<dbReference type="AlphaFoldDB" id="A0A7R9Y441"/>
<feature type="region of interest" description="Disordered" evidence="1">
    <location>
        <begin position="186"/>
        <end position="221"/>
    </location>
</feature>
<evidence type="ECO:0008006" key="3">
    <source>
        <dbReference type="Google" id="ProtNLM"/>
    </source>
</evidence>
<name>A0A7R9Y441_9VIRI</name>
<dbReference type="EMBL" id="HBDZ01011350">
    <property type="protein sequence ID" value="CAD8244475.1"/>
    <property type="molecule type" value="Transcribed_RNA"/>
</dbReference>
<gene>
    <name evidence="2" type="ORF">PCOL08062_LOCUS8652</name>
</gene>
<protein>
    <recommendedName>
        <fullName evidence="3">RRM domain-containing protein</fullName>
    </recommendedName>
</protein>
<evidence type="ECO:0000256" key="1">
    <source>
        <dbReference type="SAM" id="MobiDB-lite"/>
    </source>
</evidence>
<dbReference type="InterPro" id="IPR053316">
    <property type="entry name" value="Epigenetic_reg_gene_expr"/>
</dbReference>
<dbReference type="PANTHER" id="PTHR36309:SF1">
    <property type="entry name" value="RNA-BINDING (RRM_RBD_RNP MOTIFS) FAMILY PROTEIN"/>
    <property type="match status" value="1"/>
</dbReference>
<dbReference type="PANTHER" id="PTHR36309">
    <property type="entry name" value="RNA-BINDING (RRM/RBD/RNP MOTIFS) FAMILY PROTEIN"/>
    <property type="match status" value="1"/>
</dbReference>
<feature type="compositionally biased region" description="Basic and acidic residues" evidence="1">
    <location>
        <begin position="195"/>
        <end position="221"/>
    </location>
</feature>
<sequence>MSGWRVDPEGKEGVLVISGLGSIVSVDNVRTALSQFTEVKRISCCERAAEDPGHRRPQRTMVVDVGGLAPARRLAEQFNDHFFMIGGMPRPVKAEAVECDFEAAKAAAARAEQSAADGDTVSAEPANDAEAAWAHRVAKLLRQQALEREVMAERALHAEYKLHNQQRRQHEDQLLNSKDIEGLVKSHPLAKLSRLHGDSPPRRWKRVERDLQGGRDPRRRW</sequence>
<evidence type="ECO:0000313" key="2">
    <source>
        <dbReference type="EMBL" id="CAD8244475.1"/>
    </source>
</evidence>
<accession>A0A7R9Y441</accession>
<organism evidence="2">
    <name type="scientific">Prasinoderma coloniale</name>
    <dbReference type="NCBI Taxonomy" id="156133"/>
    <lineage>
        <taxon>Eukaryota</taxon>
        <taxon>Viridiplantae</taxon>
        <taxon>Prasinodermophyta</taxon>
        <taxon>Prasinodermophyceae</taxon>
        <taxon>Prasinodermales</taxon>
        <taxon>Prasinodermaceae</taxon>
        <taxon>Prasinoderma</taxon>
    </lineage>
</organism>
<reference evidence="2" key="1">
    <citation type="submission" date="2021-01" db="EMBL/GenBank/DDBJ databases">
        <authorList>
            <person name="Corre E."/>
            <person name="Pelletier E."/>
            <person name="Niang G."/>
            <person name="Scheremetjew M."/>
            <person name="Finn R."/>
            <person name="Kale V."/>
            <person name="Holt S."/>
            <person name="Cochrane G."/>
            <person name="Meng A."/>
            <person name="Brown T."/>
            <person name="Cohen L."/>
        </authorList>
    </citation>
    <scope>NUCLEOTIDE SEQUENCE</scope>
    <source>
        <strain evidence="2">CCMP1413</strain>
    </source>
</reference>
<proteinExistence type="predicted"/>